<name>A0AAD8UI58_GLOAC</name>
<comment type="caution">
    <text evidence="1">The sequence shown here is derived from an EMBL/GenBank/DDBJ whole genome shotgun (WGS) entry which is preliminary data.</text>
</comment>
<dbReference type="GeneID" id="85394463"/>
<proteinExistence type="predicted"/>
<organism evidence="1 2">
    <name type="scientific">Glomerella acutata</name>
    <name type="common">Colletotrichum acutatum</name>
    <dbReference type="NCBI Taxonomy" id="27357"/>
    <lineage>
        <taxon>Eukaryota</taxon>
        <taxon>Fungi</taxon>
        <taxon>Dikarya</taxon>
        <taxon>Ascomycota</taxon>
        <taxon>Pezizomycotina</taxon>
        <taxon>Sordariomycetes</taxon>
        <taxon>Hypocreomycetidae</taxon>
        <taxon>Glomerellales</taxon>
        <taxon>Glomerellaceae</taxon>
        <taxon>Colletotrichum</taxon>
        <taxon>Colletotrichum acutatum species complex</taxon>
    </lineage>
</organism>
<evidence type="ECO:0000313" key="1">
    <source>
        <dbReference type="EMBL" id="KAK1723633.1"/>
    </source>
</evidence>
<accession>A0AAD8UI58</accession>
<gene>
    <name evidence="1" type="ORF">BDZ83DRAFT_652854</name>
</gene>
<sequence>MASFANSRVCDAQGGLTFFKFPNELRNLIYKHYLQLDEGYKLNPHTNKLRTSNDEPIALDLMYTCKRAALEMQGFPLQHNTITFSAFHPRSRTDGINVGRFCHMMDMMNEELVAQFQQLPPRYFHSQVVKEVAAAYPAFIPVLDVMKTDHGDLGNFRISYGETPSSCRDFIRFTLNTISSHKSLFSDYDIIINEVHYNDEYYGDESPIEQPTVPPDRLFEFAPDPWAIPSQNDLDHFSYLLDPETCRLSCVSDDLYQDEETSVDPQRFRYSAVAAAVRFLDSISPILRGWIRNISLMEDQMSVCNPQCHGLGMIRFCQENPNLRIERHVKLWDTVFQKNLLHLKPEEARQPPRKVLTDEISYLIAVWVVEALALPSSGMPPDAFKLRFDGDSEGDRSCEQIFQDVLLRDAAWRAGMDECFKRGFLPQLSWREKRQTPWGGIMDAVGHTPDPDYARQHSPENRCYIFESFPQTIENLAKGSSLVACSFHPGTVWDIETLIKKRRSWSLTKWRYSWYRGKQCYVRGRLEPENSFP</sequence>
<dbReference type="Proteomes" id="UP001244207">
    <property type="component" value="Unassembled WGS sequence"/>
</dbReference>
<keyword evidence="2" id="KW-1185">Reference proteome</keyword>
<dbReference type="RefSeq" id="XP_060363688.1">
    <property type="nucleotide sequence ID" value="XM_060510564.1"/>
</dbReference>
<protein>
    <submittedName>
        <fullName evidence="1">Uncharacterized protein</fullName>
    </submittedName>
</protein>
<dbReference type="AlphaFoldDB" id="A0AAD8UI58"/>
<evidence type="ECO:0000313" key="2">
    <source>
        <dbReference type="Proteomes" id="UP001244207"/>
    </source>
</evidence>
<reference evidence="1" key="1">
    <citation type="submission" date="2021-12" db="EMBL/GenBank/DDBJ databases">
        <title>Comparative genomics, transcriptomics and evolutionary studies reveal genomic signatures of adaptation to plant cell wall in hemibiotrophic fungi.</title>
        <authorList>
            <consortium name="DOE Joint Genome Institute"/>
            <person name="Baroncelli R."/>
            <person name="Diaz J.F."/>
            <person name="Benocci T."/>
            <person name="Peng M."/>
            <person name="Battaglia E."/>
            <person name="Haridas S."/>
            <person name="Andreopoulos W."/>
            <person name="Labutti K."/>
            <person name="Pangilinan J."/>
            <person name="Floch G.L."/>
            <person name="Makela M.R."/>
            <person name="Henrissat B."/>
            <person name="Grigoriev I.V."/>
            <person name="Crouch J.A."/>
            <person name="De Vries R.P."/>
            <person name="Sukno S.A."/>
            <person name="Thon M.R."/>
        </authorList>
    </citation>
    <scope>NUCLEOTIDE SEQUENCE</scope>
    <source>
        <strain evidence="1">CBS 112980</strain>
    </source>
</reference>
<dbReference type="EMBL" id="JAHMHS010000062">
    <property type="protein sequence ID" value="KAK1723633.1"/>
    <property type="molecule type" value="Genomic_DNA"/>
</dbReference>